<dbReference type="FunFam" id="3.30.160.60:FF:000873">
    <property type="entry name" value="Zinc finger protein 841"/>
    <property type="match status" value="1"/>
</dbReference>
<feature type="domain" description="C2H2-type" evidence="14">
    <location>
        <begin position="560"/>
        <end position="587"/>
    </location>
</feature>
<dbReference type="GO" id="GO:0003677">
    <property type="term" value="F:DNA binding"/>
    <property type="evidence" value="ECO:0007669"/>
    <property type="project" value="UniProtKB-KW"/>
</dbReference>
<protein>
    <recommendedName>
        <fullName evidence="14">C2H2-type domain-containing protein</fullName>
    </recommendedName>
</protein>
<keyword evidence="4" id="KW-0479">Metal-binding</keyword>
<dbReference type="FunFam" id="3.30.160.60:FF:000016">
    <property type="entry name" value="zinc finger protein 37 homolog"/>
    <property type="match status" value="1"/>
</dbReference>
<dbReference type="InterPro" id="IPR050331">
    <property type="entry name" value="Zinc_finger"/>
</dbReference>
<comment type="function">
    <text evidence="1">May be involved in transcriptional regulation.</text>
</comment>
<comment type="similarity">
    <text evidence="3">Belongs to the krueppel C2H2-type zinc-finger protein family.</text>
</comment>
<evidence type="ECO:0000256" key="4">
    <source>
        <dbReference type="ARBA" id="ARBA00022723"/>
    </source>
</evidence>
<feature type="region of interest" description="Disordered" evidence="13">
    <location>
        <begin position="323"/>
        <end position="342"/>
    </location>
</feature>
<feature type="region of interest" description="Disordered" evidence="13">
    <location>
        <begin position="283"/>
        <end position="305"/>
    </location>
</feature>
<dbReference type="Ensembl" id="ENSLLET00000031811.1">
    <property type="protein sequence ID" value="ENSLLEP00000030634.1"/>
    <property type="gene ID" value="ENSLLEG00000019163.1"/>
</dbReference>
<feature type="domain" description="C2H2-type" evidence="14">
    <location>
        <begin position="532"/>
        <end position="559"/>
    </location>
</feature>
<dbReference type="InterPro" id="IPR013087">
    <property type="entry name" value="Znf_C2H2_type"/>
</dbReference>
<evidence type="ECO:0000256" key="7">
    <source>
        <dbReference type="ARBA" id="ARBA00022833"/>
    </source>
</evidence>
<feature type="domain" description="C2H2-type" evidence="14">
    <location>
        <begin position="477"/>
        <end position="504"/>
    </location>
</feature>
<dbReference type="PROSITE" id="PS50157">
    <property type="entry name" value="ZINC_FINGER_C2H2_2"/>
    <property type="match status" value="10"/>
</dbReference>
<dbReference type="GO" id="GO:0010468">
    <property type="term" value="P:regulation of gene expression"/>
    <property type="evidence" value="ECO:0007669"/>
    <property type="project" value="TreeGrafter"/>
</dbReference>
<evidence type="ECO:0000256" key="5">
    <source>
        <dbReference type="ARBA" id="ARBA00022737"/>
    </source>
</evidence>
<keyword evidence="9" id="KW-0238">DNA-binding</keyword>
<feature type="domain" description="C2H2-type" evidence="14">
    <location>
        <begin position="644"/>
        <end position="671"/>
    </location>
</feature>
<dbReference type="GO" id="GO:0008270">
    <property type="term" value="F:zinc ion binding"/>
    <property type="evidence" value="ECO:0007669"/>
    <property type="project" value="UniProtKB-KW"/>
</dbReference>
<evidence type="ECO:0000256" key="10">
    <source>
        <dbReference type="ARBA" id="ARBA00023163"/>
    </source>
</evidence>
<keyword evidence="6 12" id="KW-0863">Zinc-finger</keyword>
<keyword evidence="7" id="KW-0862">Zinc</keyword>
<keyword evidence="11" id="KW-0539">Nucleus</keyword>
<feature type="compositionally biased region" description="Basic and acidic residues" evidence="13">
    <location>
        <begin position="326"/>
        <end position="337"/>
    </location>
</feature>
<keyword evidence="16" id="KW-1185">Reference proteome</keyword>
<evidence type="ECO:0000256" key="6">
    <source>
        <dbReference type="ARBA" id="ARBA00022771"/>
    </source>
</evidence>
<dbReference type="FunFam" id="3.30.160.60:FF:001530">
    <property type="entry name" value="Zinc finger protein 268"/>
    <property type="match status" value="1"/>
</dbReference>
<reference evidence="15" key="1">
    <citation type="submission" date="2025-08" db="UniProtKB">
        <authorList>
            <consortium name="Ensembl"/>
        </authorList>
    </citation>
    <scope>IDENTIFICATION</scope>
</reference>
<evidence type="ECO:0000256" key="8">
    <source>
        <dbReference type="ARBA" id="ARBA00023015"/>
    </source>
</evidence>
<evidence type="ECO:0000259" key="14">
    <source>
        <dbReference type="PROSITE" id="PS50157"/>
    </source>
</evidence>
<feature type="domain" description="C2H2-type" evidence="14">
    <location>
        <begin position="422"/>
        <end position="448"/>
    </location>
</feature>
<evidence type="ECO:0000256" key="1">
    <source>
        <dbReference type="ARBA" id="ARBA00003767"/>
    </source>
</evidence>
<keyword evidence="5" id="KW-0677">Repeat</keyword>
<feature type="domain" description="C2H2-type" evidence="14">
    <location>
        <begin position="588"/>
        <end position="615"/>
    </location>
</feature>
<feature type="compositionally biased region" description="Basic and acidic residues" evidence="13">
    <location>
        <begin position="153"/>
        <end position="162"/>
    </location>
</feature>
<dbReference type="InterPro" id="IPR036236">
    <property type="entry name" value="Znf_C2H2_sf"/>
</dbReference>
<evidence type="ECO:0000313" key="15">
    <source>
        <dbReference type="Ensembl" id="ENSLLEP00000030634.1"/>
    </source>
</evidence>
<evidence type="ECO:0000256" key="11">
    <source>
        <dbReference type="ARBA" id="ARBA00023242"/>
    </source>
</evidence>
<dbReference type="SMART" id="SM00355">
    <property type="entry name" value="ZnF_C2H2"/>
    <property type="match status" value="11"/>
</dbReference>
<comment type="subcellular location">
    <subcellularLocation>
        <location evidence="2">Nucleus</location>
    </subcellularLocation>
</comment>
<evidence type="ECO:0000256" key="9">
    <source>
        <dbReference type="ARBA" id="ARBA00023125"/>
    </source>
</evidence>
<evidence type="ECO:0000256" key="12">
    <source>
        <dbReference type="PROSITE-ProRule" id="PRU00042"/>
    </source>
</evidence>
<feature type="domain" description="C2H2-type" evidence="14">
    <location>
        <begin position="505"/>
        <end position="531"/>
    </location>
</feature>
<dbReference type="PANTHER" id="PTHR16515">
    <property type="entry name" value="PR DOMAIN ZINC FINGER PROTEIN"/>
    <property type="match status" value="1"/>
</dbReference>
<keyword evidence="8" id="KW-0805">Transcription regulation</keyword>
<feature type="compositionally biased region" description="Basic and acidic residues" evidence="13">
    <location>
        <begin position="115"/>
        <end position="130"/>
    </location>
</feature>
<dbReference type="FunFam" id="3.30.160.60:FF:002343">
    <property type="entry name" value="Zinc finger protein 33A"/>
    <property type="match status" value="1"/>
</dbReference>
<feature type="domain" description="C2H2-type" evidence="14">
    <location>
        <begin position="449"/>
        <end position="476"/>
    </location>
</feature>
<feature type="region of interest" description="Disordered" evidence="13">
    <location>
        <begin position="351"/>
        <end position="371"/>
    </location>
</feature>
<dbReference type="Gene3D" id="3.30.160.60">
    <property type="entry name" value="Classic Zinc Finger"/>
    <property type="match status" value="10"/>
</dbReference>
<dbReference type="SUPFAM" id="SSF57667">
    <property type="entry name" value="beta-beta-alpha zinc fingers"/>
    <property type="match status" value="7"/>
</dbReference>
<sequence>MNPHTARDPLSQRILDLTLEMIFLLTGEDLMVVRRKSAECSVSCMCPHMSEGSCRIRSSSSVSAPRFPLHERHNEQKILELSNQIIRLLTGEVVAQCLSMEEWEYLGKEKLYKDSRTEDHQPLHSTRDAEGFESPLLLNQHWETKAGGINEATERGEDEGKLLDPVSPCPEGNHTGTRSPSTRFKEESDSVEGDHLADTSACLLSRRTSTDVKEDPDSCQEGNLSDAEHTEIEYISVCIKEESDSWDDENLPNVSSPPVYPATRTVQEVVACEGNLMDCDVHGVTPDTSPRDADKPSNCKSPQSTHKLEPMFTFSERETCFTGNSKPDKHQAGHTENLRIPSKTGKVMFSGQDCGSSDNSRGEPFSCPEDGEQCSENGDLVTHETIHAAGNSSFQCDECGKCFAQAKRLALHKKTHMEEKTLRCGECGKYFTEKYLLIHQRTHTGEKPFRCDECGKGFIRAANLTAHKKIHNGEKPYKCDDCGKGFTQPSILALHKKSHTEEKTFKCEECGKYFTEKYLLVHQRTHTGEKPFKCDKCEKCFITASNLTAHKKIHSGEKPHKCDECGKCFIKATNLIEHKRIHTGEKPFKCDECGKCFPRAIRLALHKRIHAEDKPFECSECGKYFTQNYELISHQRIHTGEKPFKCDQCGKCFTTTSNLKVHRRIHTREKPA</sequence>
<proteinExistence type="inferred from homology"/>
<dbReference type="AlphaFoldDB" id="A0A8C5Q1V8"/>
<feature type="region of interest" description="Disordered" evidence="13">
    <location>
        <begin position="115"/>
        <end position="134"/>
    </location>
</feature>
<dbReference type="FunFam" id="3.30.160.60:FF:000446">
    <property type="entry name" value="Zinc finger protein"/>
    <property type="match status" value="1"/>
</dbReference>
<dbReference type="GeneTree" id="ENSGT01150000286941"/>
<evidence type="ECO:0000256" key="2">
    <source>
        <dbReference type="ARBA" id="ARBA00004123"/>
    </source>
</evidence>
<dbReference type="Proteomes" id="UP000694569">
    <property type="component" value="Unplaced"/>
</dbReference>
<dbReference type="FunFam" id="3.30.160.60:FF:001480">
    <property type="entry name" value="Si:cabz01071911.3"/>
    <property type="match status" value="1"/>
</dbReference>
<feature type="domain" description="C2H2-type" evidence="14">
    <location>
        <begin position="394"/>
        <end position="421"/>
    </location>
</feature>
<evidence type="ECO:0000256" key="13">
    <source>
        <dbReference type="SAM" id="MobiDB-lite"/>
    </source>
</evidence>
<feature type="region of interest" description="Disordered" evidence="13">
    <location>
        <begin position="153"/>
        <end position="196"/>
    </location>
</feature>
<keyword evidence="10" id="KW-0804">Transcription</keyword>
<dbReference type="FunFam" id="3.30.160.60:FF:001468">
    <property type="entry name" value="Zinc finger protein 672"/>
    <property type="match status" value="1"/>
</dbReference>
<dbReference type="PROSITE" id="PS00028">
    <property type="entry name" value="ZINC_FINGER_C2H2_1"/>
    <property type="match status" value="8"/>
</dbReference>
<feature type="compositionally biased region" description="Basic and acidic residues" evidence="13">
    <location>
        <begin position="183"/>
        <end position="196"/>
    </location>
</feature>
<name>A0A8C5Q1V8_9ANUR</name>
<feature type="domain" description="C2H2-type" evidence="14">
    <location>
        <begin position="616"/>
        <end position="643"/>
    </location>
</feature>
<dbReference type="Pfam" id="PF00096">
    <property type="entry name" value="zf-C2H2"/>
    <property type="match status" value="10"/>
</dbReference>
<dbReference type="PANTHER" id="PTHR16515:SF49">
    <property type="entry name" value="GASTRULA ZINC FINGER PROTEIN XLCGF49.1-LIKE-RELATED"/>
    <property type="match status" value="1"/>
</dbReference>
<dbReference type="FunFam" id="3.30.160.60:FF:000478">
    <property type="entry name" value="Zinc finger protein 133"/>
    <property type="match status" value="2"/>
</dbReference>
<dbReference type="GO" id="GO:0005634">
    <property type="term" value="C:nucleus"/>
    <property type="evidence" value="ECO:0007669"/>
    <property type="project" value="UniProtKB-SubCell"/>
</dbReference>
<organism evidence="15 16">
    <name type="scientific">Leptobrachium leishanense</name>
    <name type="common">Leishan spiny toad</name>
    <dbReference type="NCBI Taxonomy" id="445787"/>
    <lineage>
        <taxon>Eukaryota</taxon>
        <taxon>Metazoa</taxon>
        <taxon>Chordata</taxon>
        <taxon>Craniata</taxon>
        <taxon>Vertebrata</taxon>
        <taxon>Euteleostomi</taxon>
        <taxon>Amphibia</taxon>
        <taxon>Batrachia</taxon>
        <taxon>Anura</taxon>
        <taxon>Pelobatoidea</taxon>
        <taxon>Megophryidae</taxon>
        <taxon>Leptobrachium</taxon>
    </lineage>
</organism>
<reference evidence="15" key="2">
    <citation type="submission" date="2025-09" db="UniProtKB">
        <authorList>
            <consortium name="Ensembl"/>
        </authorList>
    </citation>
    <scope>IDENTIFICATION</scope>
</reference>
<evidence type="ECO:0000256" key="3">
    <source>
        <dbReference type="ARBA" id="ARBA00006991"/>
    </source>
</evidence>
<accession>A0A8C5Q1V8</accession>
<evidence type="ECO:0000313" key="16">
    <source>
        <dbReference type="Proteomes" id="UP000694569"/>
    </source>
</evidence>